<evidence type="ECO:0000313" key="3">
    <source>
        <dbReference type="EMBL" id="CAF3904363.1"/>
    </source>
</evidence>
<dbReference type="Pfam" id="PF09755">
    <property type="entry name" value="DUF2046"/>
    <property type="match status" value="2"/>
</dbReference>
<feature type="region of interest" description="Disordered" evidence="2">
    <location>
        <begin position="362"/>
        <end position="424"/>
    </location>
</feature>
<dbReference type="InterPro" id="IPR019152">
    <property type="entry name" value="DUF2046"/>
</dbReference>
<dbReference type="AlphaFoldDB" id="A0A819I038"/>
<evidence type="ECO:0000256" key="1">
    <source>
        <dbReference type="SAM" id="Coils"/>
    </source>
</evidence>
<feature type="compositionally biased region" description="Polar residues" evidence="2">
    <location>
        <begin position="414"/>
        <end position="424"/>
    </location>
</feature>
<keyword evidence="1" id="KW-0175">Coiled coil</keyword>
<sequence length="424" mass="49521">MQTDSECESDVSSIADSSTTNQNQLVVNREHLLKRIDSLTQENRVLKVELETYKLRLKASQQEIKQLKHASVHMQAKAEQEEEFISNTLLKKIQELKKEKETLANNYEREEEFLTNDLSRKLQQLREEKQSLEQSLEQEQASQINKLMKRIKRLEAETLNKQNTLDQLKREKIELENTLEKEQESLVNRLWKRMEKLETDKRLLQLKLEQPDQTVNTTNTVCQSSSSSSSKIDEPIVHRNLSVGGSSLIVCEDDISIVQDNNRLNSFLSSNPNSRLSLPNIDYIQQLKREVEKLKRELIHTQESHRQKMEQLVKEEQDIRNENLRLQRKLQLEVDRREQLCRQLSESESSLEMDEERALNERIKAFPRQQRTNSSQQNLTRSRTVSSPSSGNNNLINENPSSTSNDFQRPRPPSTSLDTSNNME</sequence>
<comment type="caution">
    <text evidence="3">The sequence shown here is derived from an EMBL/GenBank/DDBJ whole genome shotgun (WGS) entry which is preliminary data.</text>
</comment>
<dbReference type="PANTHER" id="PTHR15276:SF0">
    <property type="entry name" value="COILED-COIL DOMAIN-CONTAINING PROTEIN 6"/>
    <property type="match status" value="1"/>
</dbReference>
<evidence type="ECO:0000256" key="2">
    <source>
        <dbReference type="SAM" id="MobiDB-lite"/>
    </source>
</evidence>
<feature type="compositionally biased region" description="Polar residues" evidence="2">
    <location>
        <begin position="369"/>
        <end position="407"/>
    </location>
</feature>
<feature type="coiled-coil region" evidence="1">
    <location>
        <begin position="29"/>
        <end position="185"/>
    </location>
</feature>
<feature type="region of interest" description="Disordered" evidence="2">
    <location>
        <begin position="1"/>
        <end position="22"/>
    </location>
</feature>
<evidence type="ECO:0008006" key="5">
    <source>
        <dbReference type="Google" id="ProtNLM"/>
    </source>
</evidence>
<feature type="compositionally biased region" description="Polar residues" evidence="2">
    <location>
        <begin position="10"/>
        <end position="22"/>
    </location>
</feature>
<feature type="coiled-coil region" evidence="1">
    <location>
        <begin position="284"/>
        <end position="329"/>
    </location>
</feature>
<evidence type="ECO:0000313" key="4">
    <source>
        <dbReference type="Proteomes" id="UP000663836"/>
    </source>
</evidence>
<proteinExistence type="predicted"/>
<dbReference type="Proteomes" id="UP000663836">
    <property type="component" value="Unassembled WGS sequence"/>
</dbReference>
<dbReference type="PANTHER" id="PTHR15276">
    <property type="entry name" value="H4 D10S170 PROTEIN-RELATED"/>
    <property type="match status" value="1"/>
</dbReference>
<dbReference type="EMBL" id="CAJOBD010002735">
    <property type="protein sequence ID" value="CAF3904363.1"/>
    <property type="molecule type" value="Genomic_DNA"/>
</dbReference>
<reference evidence="3" key="1">
    <citation type="submission" date="2021-02" db="EMBL/GenBank/DDBJ databases">
        <authorList>
            <person name="Nowell W R."/>
        </authorList>
    </citation>
    <scope>NUCLEOTIDE SEQUENCE</scope>
</reference>
<gene>
    <name evidence="3" type="ORF">JBS370_LOCUS21050</name>
</gene>
<protein>
    <recommendedName>
        <fullName evidence="5">Coiled-coil domain-containing protein 6</fullName>
    </recommendedName>
</protein>
<accession>A0A819I038</accession>
<name>A0A819I038_9BILA</name>
<organism evidence="3 4">
    <name type="scientific">Rotaria sordida</name>
    <dbReference type="NCBI Taxonomy" id="392033"/>
    <lineage>
        <taxon>Eukaryota</taxon>
        <taxon>Metazoa</taxon>
        <taxon>Spiralia</taxon>
        <taxon>Gnathifera</taxon>
        <taxon>Rotifera</taxon>
        <taxon>Eurotatoria</taxon>
        <taxon>Bdelloidea</taxon>
        <taxon>Philodinida</taxon>
        <taxon>Philodinidae</taxon>
        <taxon>Rotaria</taxon>
    </lineage>
</organism>